<sequence>MFSLPLIFHEELIIASILESAKSYVIHMQEHAIASAYGYLHFRDRSLRQKQIYSQGSLHPSTSCPWVVISSSQLCLSLSRYVSK</sequence>
<dbReference type="Proteomes" id="UP000053989">
    <property type="component" value="Unassembled WGS sequence"/>
</dbReference>
<protein>
    <submittedName>
        <fullName evidence="1">Uncharacterized protein</fullName>
    </submittedName>
</protein>
<keyword evidence="2" id="KW-1185">Reference proteome</keyword>
<proteinExistence type="predicted"/>
<dbReference type="EMBL" id="KN822183">
    <property type="protein sequence ID" value="KIM53346.1"/>
    <property type="molecule type" value="Genomic_DNA"/>
</dbReference>
<dbReference type="InParanoid" id="A0A0C3DB59"/>
<evidence type="ECO:0000313" key="1">
    <source>
        <dbReference type="EMBL" id="KIM53346.1"/>
    </source>
</evidence>
<dbReference type="HOGENOM" id="CLU_2528776_0_0_1"/>
<name>A0A0C3DB59_9AGAM</name>
<reference evidence="1 2" key="1">
    <citation type="submission" date="2014-04" db="EMBL/GenBank/DDBJ databases">
        <authorList>
            <consortium name="DOE Joint Genome Institute"/>
            <person name="Kuo A."/>
            <person name="Kohler A."/>
            <person name="Nagy L.G."/>
            <person name="Floudas D."/>
            <person name="Copeland A."/>
            <person name="Barry K.W."/>
            <person name="Cichocki N."/>
            <person name="Veneault-Fourrey C."/>
            <person name="LaButti K."/>
            <person name="Lindquist E.A."/>
            <person name="Lipzen A."/>
            <person name="Lundell T."/>
            <person name="Morin E."/>
            <person name="Murat C."/>
            <person name="Sun H."/>
            <person name="Tunlid A."/>
            <person name="Henrissat B."/>
            <person name="Grigoriev I.V."/>
            <person name="Hibbett D.S."/>
            <person name="Martin F."/>
            <person name="Nordberg H.P."/>
            <person name="Cantor M.N."/>
            <person name="Hua S.X."/>
        </authorList>
    </citation>
    <scope>NUCLEOTIDE SEQUENCE [LARGE SCALE GENOMIC DNA]</scope>
    <source>
        <strain evidence="1 2">Foug A</strain>
    </source>
</reference>
<dbReference type="AlphaFoldDB" id="A0A0C3DB59"/>
<reference evidence="2" key="2">
    <citation type="submission" date="2015-01" db="EMBL/GenBank/DDBJ databases">
        <title>Evolutionary Origins and Diversification of the Mycorrhizal Mutualists.</title>
        <authorList>
            <consortium name="DOE Joint Genome Institute"/>
            <consortium name="Mycorrhizal Genomics Consortium"/>
            <person name="Kohler A."/>
            <person name="Kuo A."/>
            <person name="Nagy L.G."/>
            <person name="Floudas D."/>
            <person name="Copeland A."/>
            <person name="Barry K.W."/>
            <person name="Cichocki N."/>
            <person name="Veneault-Fourrey C."/>
            <person name="LaButti K."/>
            <person name="Lindquist E.A."/>
            <person name="Lipzen A."/>
            <person name="Lundell T."/>
            <person name="Morin E."/>
            <person name="Murat C."/>
            <person name="Riley R."/>
            <person name="Ohm R."/>
            <person name="Sun H."/>
            <person name="Tunlid A."/>
            <person name="Henrissat B."/>
            <person name="Grigoriev I.V."/>
            <person name="Hibbett D.S."/>
            <person name="Martin F."/>
        </authorList>
    </citation>
    <scope>NUCLEOTIDE SEQUENCE [LARGE SCALE GENOMIC DNA]</scope>
    <source>
        <strain evidence="2">Foug A</strain>
    </source>
</reference>
<organism evidence="1 2">
    <name type="scientific">Scleroderma citrinum Foug A</name>
    <dbReference type="NCBI Taxonomy" id="1036808"/>
    <lineage>
        <taxon>Eukaryota</taxon>
        <taxon>Fungi</taxon>
        <taxon>Dikarya</taxon>
        <taxon>Basidiomycota</taxon>
        <taxon>Agaricomycotina</taxon>
        <taxon>Agaricomycetes</taxon>
        <taxon>Agaricomycetidae</taxon>
        <taxon>Boletales</taxon>
        <taxon>Sclerodermatineae</taxon>
        <taxon>Sclerodermataceae</taxon>
        <taxon>Scleroderma</taxon>
    </lineage>
</organism>
<gene>
    <name evidence="1" type="ORF">SCLCIDRAFT_448740</name>
</gene>
<evidence type="ECO:0000313" key="2">
    <source>
        <dbReference type="Proteomes" id="UP000053989"/>
    </source>
</evidence>
<accession>A0A0C3DB59</accession>